<dbReference type="InterPro" id="IPR016024">
    <property type="entry name" value="ARM-type_fold"/>
</dbReference>
<sequence>MRAAGVRQTGRMVMNTAAALAHGTESLRSAEPAERAAGCDLLGAAADRDETVQDDAATALLALAERERDGRVLARLAEALGRTRDGRAVPVLVALAGHPDAEVRGQVAAALWPAEVLTGPPDAPGVRALIGLTRDPDPEVRDAATFTLGFQCEADGPDVRAALWERTFDDHLDAREEGVRGLARRRDPRALPLLVELLADPDGAAVLTFHAAEILGAPELLPLLEDYDPDDPGVADAVAACDPARRARLDDAAWALVCAVQRLRPDLAPAVWATRCEPGLTLGVHGDPDAPGYDVAALLARANGDPARAADLVESDHPVIIRS</sequence>
<evidence type="ECO:0000313" key="2">
    <source>
        <dbReference type="Proteomes" id="UP001499863"/>
    </source>
</evidence>
<evidence type="ECO:0008006" key="3">
    <source>
        <dbReference type="Google" id="ProtNLM"/>
    </source>
</evidence>
<evidence type="ECO:0000313" key="1">
    <source>
        <dbReference type="EMBL" id="GAA1401103.1"/>
    </source>
</evidence>
<dbReference type="SUPFAM" id="SSF48371">
    <property type="entry name" value="ARM repeat"/>
    <property type="match status" value="1"/>
</dbReference>
<name>A0ABN1Y8T7_9ACTN</name>
<protein>
    <recommendedName>
        <fullName evidence="3">HEAT repeat protein</fullName>
    </recommendedName>
</protein>
<keyword evidence="2" id="KW-1185">Reference proteome</keyword>
<dbReference type="Gene3D" id="1.25.10.10">
    <property type="entry name" value="Leucine-rich Repeat Variant"/>
    <property type="match status" value="1"/>
</dbReference>
<reference evidence="1 2" key="1">
    <citation type="journal article" date="2019" name="Int. J. Syst. Evol. Microbiol.">
        <title>The Global Catalogue of Microorganisms (GCM) 10K type strain sequencing project: providing services to taxonomists for standard genome sequencing and annotation.</title>
        <authorList>
            <consortium name="The Broad Institute Genomics Platform"/>
            <consortium name="The Broad Institute Genome Sequencing Center for Infectious Disease"/>
            <person name="Wu L."/>
            <person name="Ma J."/>
        </authorList>
    </citation>
    <scope>NUCLEOTIDE SEQUENCE [LARGE SCALE GENOMIC DNA]</scope>
    <source>
        <strain evidence="1 2">JCM 12393</strain>
    </source>
</reference>
<dbReference type="InterPro" id="IPR011989">
    <property type="entry name" value="ARM-like"/>
</dbReference>
<dbReference type="EMBL" id="BAAAKJ010000235">
    <property type="protein sequence ID" value="GAA1401103.1"/>
    <property type="molecule type" value="Genomic_DNA"/>
</dbReference>
<comment type="caution">
    <text evidence="1">The sequence shown here is derived from an EMBL/GenBank/DDBJ whole genome shotgun (WGS) entry which is preliminary data.</text>
</comment>
<proteinExistence type="predicted"/>
<accession>A0ABN1Y8T7</accession>
<dbReference type="Pfam" id="PF13646">
    <property type="entry name" value="HEAT_2"/>
    <property type="match status" value="2"/>
</dbReference>
<organism evidence="1 2">
    <name type="scientific">Kitasatospora putterlickiae</name>
    <dbReference type="NCBI Taxonomy" id="221725"/>
    <lineage>
        <taxon>Bacteria</taxon>
        <taxon>Bacillati</taxon>
        <taxon>Actinomycetota</taxon>
        <taxon>Actinomycetes</taxon>
        <taxon>Kitasatosporales</taxon>
        <taxon>Streptomycetaceae</taxon>
        <taxon>Kitasatospora</taxon>
    </lineage>
</organism>
<gene>
    <name evidence="1" type="ORF">GCM10009639_42940</name>
</gene>
<dbReference type="Proteomes" id="UP001499863">
    <property type="component" value="Unassembled WGS sequence"/>
</dbReference>